<reference evidence="1" key="1">
    <citation type="submission" date="2023-04" db="EMBL/GenBank/DDBJ databases">
        <title>Draft Genome sequencing of Naganishia species isolated from polar environments using Oxford Nanopore Technology.</title>
        <authorList>
            <person name="Leo P."/>
            <person name="Venkateswaran K."/>
        </authorList>
    </citation>
    <scope>NUCLEOTIDE SEQUENCE</scope>
    <source>
        <strain evidence="1">MNA-CCFEE 5261</strain>
    </source>
</reference>
<organism evidence="1 2">
    <name type="scientific">Naganishia cerealis</name>
    <dbReference type="NCBI Taxonomy" id="610337"/>
    <lineage>
        <taxon>Eukaryota</taxon>
        <taxon>Fungi</taxon>
        <taxon>Dikarya</taxon>
        <taxon>Basidiomycota</taxon>
        <taxon>Agaricomycotina</taxon>
        <taxon>Tremellomycetes</taxon>
        <taxon>Filobasidiales</taxon>
        <taxon>Filobasidiaceae</taxon>
        <taxon>Naganishia</taxon>
    </lineage>
</organism>
<gene>
    <name evidence="1" type="ORF">QFC19_002489</name>
</gene>
<comment type="caution">
    <text evidence="1">The sequence shown here is derived from an EMBL/GenBank/DDBJ whole genome shotgun (WGS) entry which is preliminary data.</text>
</comment>
<evidence type="ECO:0000313" key="1">
    <source>
        <dbReference type="EMBL" id="KAJ9108241.1"/>
    </source>
</evidence>
<dbReference type="Proteomes" id="UP001241377">
    <property type="component" value="Unassembled WGS sequence"/>
</dbReference>
<sequence length="213" mass="23932">MGKKRRNRNQRRGNNGQVESKTSVAEGTEAREFATFQIEDLSIRGGTNNDQERNEQRSGEERTTIRRGTNNDQTDDAPPDTKPSVSDLPKTYAVEDIRLECSDINERITLSQEFISVHRQYLHLHKSDPITTDFESIVRSIEETSSPSEALTAATTKEFGERLKKRMQDEGDVASNFRHQLSLCLAEISIYETPVTTSQGSNALTEDSGEPPI</sequence>
<proteinExistence type="predicted"/>
<name>A0ACC2WAZ9_9TREE</name>
<protein>
    <submittedName>
        <fullName evidence="1">Uncharacterized protein</fullName>
    </submittedName>
</protein>
<evidence type="ECO:0000313" key="2">
    <source>
        <dbReference type="Proteomes" id="UP001241377"/>
    </source>
</evidence>
<dbReference type="EMBL" id="JASBWR010000021">
    <property type="protein sequence ID" value="KAJ9108241.1"/>
    <property type="molecule type" value="Genomic_DNA"/>
</dbReference>
<accession>A0ACC2WAZ9</accession>
<keyword evidence="2" id="KW-1185">Reference proteome</keyword>